<keyword evidence="2" id="KW-0479">Metal-binding</keyword>
<dbReference type="PANTHER" id="PTHR13096">
    <property type="entry name" value="MINA53 MYC INDUCED NUCLEAR ANTIGEN"/>
    <property type="match status" value="1"/>
</dbReference>
<dbReference type="PROSITE" id="PS51184">
    <property type="entry name" value="JMJC"/>
    <property type="match status" value="1"/>
</dbReference>
<evidence type="ECO:0000313" key="5">
    <source>
        <dbReference type="EMBL" id="MBY8884012.1"/>
    </source>
</evidence>
<evidence type="ECO:0000313" key="6">
    <source>
        <dbReference type="Proteomes" id="UP001198565"/>
    </source>
</evidence>
<accession>A0ABS7QQ93</accession>
<dbReference type="Pfam" id="PF08007">
    <property type="entry name" value="JmjC_2"/>
    <property type="match status" value="1"/>
</dbReference>
<evidence type="ECO:0000256" key="2">
    <source>
        <dbReference type="ARBA" id="ARBA00022723"/>
    </source>
</evidence>
<gene>
    <name evidence="5" type="ORF">K7472_04035</name>
</gene>
<dbReference type="SUPFAM" id="SSF51197">
    <property type="entry name" value="Clavaminate synthase-like"/>
    <property type="match status" value="1"/>
</dbReference>
<dbReference type="Gene3D" id="2.60.120.650">
    <property type="entry name" value="Cupin"/>
    <property type="match status" value="1"/>
</dbReference>
<proteinExistence type="predicted"/>
<sequence>METDPDLETRRTGDMGVLAGALRLLAAAPVPTDGIPRTFEASEDALGVLTIDHIEDFLEASLLRYPFAGLVKNGVPVPVAEYTTTKRVAASGQSLYVDPKAVLRHFHAGATLALRGLEQWHVPARELVRGLSAAVGAEVRATAFLTPPGSQGLAVHRDEYHVFAVQTYGRKRWLLHGVPDDDRWRGGRIAGDATPAVDEVVEVRAGHVMFMECGTAHEAMTESEPSLHIGIGVHPPRVTDAVKSLVGQVLRSVGPDFLSLDRTAAEQQIRVAVSRVVLELAACDAGKAAAALFDEATALARAPRPSFRLDRA</sequence>
<keyword evidence="3" id="KW-0408">Iron</keyword>
<evidence type="ECO:0000256" key="3">
    <source>
        <dbReference type="ARBA" id="ARBA00023004"/>
    </source>
</evidence>
<name>A0ABS7QQ93_9ACTN</name>
<reference evidence="5 6" key="1">
    <citation type="submission" date="2021-08" db="EMBL/GenBank/DDBJ databases">
        <title>Streptomyces sp. PTM05 isolated from lichen.</title>
        <authorList>
            <person name="Somphong A."/>
            <person name="Phongsopitanun W."/>
            <person name="Tanasupawat S."/>
        </authorList>
    </citation>
    <scope>NUCLEOTIDE SEQUENCE [LARGE SCALE GENOMIC DNA]</scope>
    <source>
        <strain evidence="5 6">Ptm05</strain>
    </source>
</reference>
<feature type="domain" description="JmjC" evidence="4">
    <location>
        <begin position="111"/>
        <end position="250"/>
    </location>
</feature>
<dbReference type="Proteomes" id="UP001198565">
    <property type="component" value="Unassembled WGS sequence"/>
</dbReference>
<keyword evidence="6" id="KW-1185">Reference proteome</keyword>
<organism evidence="5 6">
    <name type="scientific">Streptantibioticus parmotrematis</name>
    <dbReference type="NCBI Taxonomy" id="2873249"/>
    <lineage>
        <taxon>Bacteria</taxon>
        <taxon>Bacillati</taxon>
        <taxon>Actinomycetota</taxon>
        <taxon>Actinomycetes</taxon>
        <taxon>Kitasatosporales</taxon>
        <taxon>Streptomycetaceae</taxon>
        <taxon>Streptantibioticus</taxon>
    </lineage>
</organism>
<dbReference type="PANTHER" id="PTHR13096:SF8">
    <property type="entry name" value="RIBOSOMAL OXYGENASE 1"/>
    <property type="match status" value="1"/>
</dbReference>
<protein>
    <submittedName>
        <fullName evidence="5">Cupin domain-containing protein</fullName>
    </submittedName>
</protein>
<dbReference type="InterPro" id="IPR039994">
    <property type="entry name" value="NO66-like"/>
</dbReference>
<evidence type="ECO:0000259" key="4">
    <source>
        <dbReference type="PROSITE" id="PS51184"/>
    </source>
</evidence>
<comment type="cofactor">
    <cofactor evidence="1">
        <name>Fe(2+)</name>
        <dbReference type="ChEBI" id="CHEBI:29033"/>
    </cofactor>
</comment>
<evidence type="ECO:0000256" key="1">
    <source>
        <dbReference type="ARBA" id="ARBA00001954"/>
    </source>
</evidence>
<dbReference type="InterPro" id="IPR003347">
    <property type="entry name" value="JmjC_dom"/>
</dbReference>
<dbReference type="EMBL" id="JAINVZ010000002">
    <property type="protein sequence ID" value="MBY8884012.1"/>
    <property type="molecule type" value="Genomic_DNA"/>
</dbReference>
<dbReference type="RefSeq" id="WP_222973901.1">
    <property type="nucleotide sequence ID" value="NZ_JAINVZ010000002.1"/>
</dbReference>
<comment type="caution">
    <text evidence="5">The sequence shown here is derived from an EMBL/GenBank/DDBJ whole genome shotgun (WGS) entry which is preliminary data.</text>
</comment>